<dbReference type="HOGENOM" id="CLU_009397_4_2_1"/>
<comment type="similarity">
    <text evidence="1 6">Belongs to the glycosyl hydrolase 43 family.</text>
</comment>
<dbReference type="OMA" id="FIYHTGA"/>
<dbReference type="Proteomes" id="UP000001628">
    <property type="component" value="Unassembled WGS sequence"/>
</dbReference>
<dbReference type="GO" id="GO:0005975">
    <property type="term" value="P:carbohydrate metabolic process"/>
    <property type="evidence" value="ECO:0007669"/>
    <property type="project" value="InterPro"/>
</dbReference>
<dbReference type="Gene3D" id="2.115.10.20">
    <property type="entry name" value="Glycosyl hydrolase domain, family 43"/>
    <property type="match status" value="1"/>
</dbReference>
<dbReference type="KEGG" id="pbn:PADG_00249"/>
<evidence type="ECO:0000313" key="9">
    <source>
        <dbReference type="Proteomes" id="UP000001628"/>
    </source>
</evidence>
<dbReference type="PANTHER" id="PTHR43772">
    <property type="entry name" value="ENDO-1,4-BETA-XYLANASE"/>
    <property type="match status" value="1"/>
</dbReference>
<feature type="region of interest" description="Disordered" evidence="7">
    <location>
        <begin position="1"/>
        <end position="22"/>
    </location>
</feature>
<keyword evidence="4 6" id="KW-0326">Glycosidase</keyword>
<evidence type="ECO:0000256" key="2">
    <source>
        <dbReference type="ARBA" id="ARBA00022801"/>
    </source>
</evidence>
<evidence type="ECO:0000256" key="7">
    <source>
        <dbReference type="SAM" id="MobiDB-lite"/>
    </source>
</evidence>
<proteinExistence type="inferred from homology"/>
<evidence type="ECO:0008006" key="10">
    <source>
        <dbReference type="Google" id="ProtNLM"/>
    </source>
</evidence>
<name>C1G059_PARBD</name>
<keyword evidence="3" id="KW-0119">Carbohydrate metabolism</keyword>
<dbReference type="OrthoDB" id="5211809at2759"/>
<dbReference type="Pfam" id="PF04616">
    <property type="entry name" value="Glyco_hydro_43"/>
    <property type="match status" value="1"/>
</dbReference>
<keyword evidence="2 6" id="KW-0378">Hydrolase</keyword>
<dbReference type="InterPro" id="IPR023296">
    <property type="entry name" value="Glyco_hydro_beta-prop_sf"/>
</dbReference>
<evidence type="ECO:0000313" key="8">
    <source>
        <dbReference type="EMBL" id="EEH43960.2"/>
    </source>
</evidence>
<dbReference type="CDD" id="cd18827">
    <property type="entry name" value="GH43_XlnD-like"/>
    <property type="match status" value="1"/>
</dbReference>
<dbReference type="SUPFAM" id="SSF75005">
    <property type="entry name" value="Arabinanase/levansucrase/invertase"/>
    <property type="match status" value="1"/>
</dbReference>
<feature type="site" description="Important for catalytic activity, responsible for pKa modulation of the active site Glu and correct orientation of both the proton donor and substrate" evidence="5">
    <location>
        <position position="142"/>
    </location>
</feature>
<evidence type="ECO:0000256" key="6">
    <source>
        <dbReference type="RuleBase" id="RU361187"/>
    </source>
</evidence>
<dbReference type="STRING" id="502780.C1G059"/>
<dbReference type="EMBL" id="KN275957">
    <property type="protein sequence ID" value="EEH43960.2"/>
    <property type="molecule type" value="Genomic_DNA"/>
</dbReference>
<dbReference type="InterPro" id="IPR006710">
    <property type="entry name" value="Glyco_hydro_43"/>
</dbReference>
<sequence>MAQNPPGQPRSRDPPRKASNPIIGGWYADPELRIFDNKYYLYPTVSTAYECQKYFEAFVSTDLVTWISVGRIFDFKDVPWSTNRAAWAPSVGCKDGLYYLYFSAGDGVGIGVASSRSPAGPFADVLGKPLVGEDVFGAQPIDAMVFMDEDGRNYLYWGGGGHAVVAELGDDMASFKGGIREITPEKEYVEGPWMMKRRGIYYFMYSVGGWGDSSYAVKYVKADNPLGPFDGPAKKILSSELAIGTSTGHNSAFNVGDDYYIVYHRRPTDDNERDHRVVCIDKMYFTNDGEIGVVRITNEGVDERPLKSEC</sequence>
<evidence type="ECO:0000256" key="1">
    <source>
        <dbReference type="ARBA" id="ARBA00009865"/>
    </source>
</evidence>
<dbReference type="PANTHER" id="PTHR43772:SF2">
    <property type="entry name" value="PUTATIVE (AFU_ORTHOLOGUE AFUA_2G04480)-RELATED"/>
    <property type="match status" value="1"/>
</dbReference>
<dbReference type="GeneID" id="22580121"/>
<dbReference type="eggNOG" id="ENOG502SHQG">
    <property type="taxonomic scope" value="Eukaryota"/>
</dbReference>
<dbReference type="RefSeq" id="XP_010755753.1">
    <property type="nucleotide sequence ID" value="XM_010757451.1"/>
</dbReference>
<gene>
    <name evidence="8" type="ORF">PADG_00249</name>
</gene>
<evidence type="ECO:0000256" key="3">
    <source>
        <dbReference type="ARBA" id="ARBA00023277"/>
    </source>
</evidence>
<dbReference type="InParanoid" id="C1G059"/>
<evidence type="ECO:0000256" key="5">
    <source>
        <dbReference type="PIRSR" id="PIRSR606710-2"/>
    </source>
</evidence>
<protein>
    <recommendedName>
        <fullName evidence="10">Arabinan endo-1,5-alpha-L-arabinosidase A</fullName>
    </recommendedName>
</protein>
<keyword evidence="9" id="KW-1185">Reference proteome</keyword>
<dbReference type="GO" id="GO:0004553">
    <property type="term" value="F:hydrolase activity, hydrolyzing O-glycosyl compounds"/>
    <property type="evidence" value="ECO:0007669"/>
    <property type="project" value="InterPro"/>
</dbReference>
<dbReference type="InterPro" id="IPR052176">
    <property type="entry name" value="Glycosyl_Hydrlase_43_Enz"/>
</dbReference>
<dbReference type="VEuPathDB" id="FungiDB:PADG_00249"/>
<organism evidence="8 9">
    <name type="scientific">Paracoccidioides brasiliensis (strain Pb18)</name>
    <dbReference type="NCBI Taxonomy" id="502780"/>
    <lineage>
        <taxon>Eukaryota</taxon>
        <taxon>Fungi</taxon>
        <taxon>Dikarya</taxon>
        <taxon>Ascomycota</taxon>
        <taxon>Pezizomycotina</taxon>
        <taxon>Eurotiomycetes</taxon>
        <taxon>Eurotiomycetidae</taxon>
        <taxon>Onygenales</taxon>
        <taxon>Ajellomycetaceae</taxon>
        <taxon>Paracoccidioides</taxon>
    </lineage>
</organism>
<evidence type="ECO:0000256" key="4">
    <source>
        <dbReference type="ARBA" id="ARBA00023295"/>
    </source>
</evidence>
<dbReference type="AlphaFoldDB" id="C1G059"/>
<reference evidence="8 9" key="1">
    <citation type="journal article" date="2011" name="PLoS Genet.">
        <title>Comparative genomic analysis of human fungal pathogens causing paracoccidioidomycosis.</title>
        <authorList>
            <person name="Desjardins C.A."/>
            <person name="Champion M.D."/>
            <person name="Holder J.W."/>
            <person name="Muszewska A."/>
            <person name="Goldberg J."/>
            <person name="Bailao A.M."/>
            <person name="Brigido M.M."/>
            <person name="Ferreira M.E."/>
            <person name="Garcia A.M."/>
            <person name="Grynberg M."/>
            <person name="Gujja S."/>
            <person name="Heiman D.I."/>
            <person name="Henn M.R."/>
            <person name="Kodira C.D."/>
            <person name="Leon-Narvaez H."/>
            <person name="Longo L.V."/>
            <person name="Ma L.J."/>
            <person name="Malavazi I."/>
            <person name="Matsuo A.L."/>
            <person name="Morais F.V."/>
            <person name="Pereira M."/>
            <person name="Rodriguez-Brito S."/>
            <person name="Sakthikumar S."/>
            <person name="Salem-Izacc S.M."/>
            <person name="Sykes S.M."/>
            <person name="Teixeira M.M."/>
            <person name="Vallejo M.C."/>
            <person name="Walter M.E."/>
            <person name="Yandava C."/>
            <person name="Young S."/>
            <person name="Zeng Q."/>
            <person name="Zucker J."/>
            <person name="Felipe M.S."/>
            <person name="Goldman G.H."/>
            <person name="Haas B.J."/>
            <person name="McEwen J.G."/>
            <person name="Nino-Vega G."/>
            <person name="Puccia R."/>
            <person name="San-Blas G."/>
            <person name="Soares C.M."/>
            <person name="Birren B.W."/>
            <person name="Cuomo C.A."/>
        </authorList>
    </citation>
    <scope>NUCLEOTIDE SEQUENCE [LARGE SCALE GENOMIC DNA]</scope>
    <source>
        <strain evidence="8 9">Pb18</strain>
    </source>
</reference>
<accession>C1G059</accession>